<name>A0A317EM91_9SPHI</name>
<proteinExistence type="predicted"/>
<gene>
    <name evidence="7" type="ORF">DHW03_15290</name>
</gene>
<dbReference type="GO" id="GO:0016020">
    <property type="term" value="C:membrane"/>
    <property type="evidence" value="ECO:0007669"/>
    <property type="project" value="UniProtKB-SubCell"/>
</dbReference>
<organism evidence="7 8">
    <name type="scientific">Pedobacter yonginense</name>
    <dbReference type="NCBI Taxonomy" id="651869"/>
    <lineage>
        <taxon>Bacteria</taxon>
        <taxon>Pseudomonadati</taxon>
        <taxon>Bacteroidota</taxon>
        <taxon>Sphingobacteriia</taxon>
        <taxon>Sphingobacteriales</taxon>
        <taxon>Sphingobacteriaceae</taxon>
        <taxon>Pedobacter</taxon>
    </lineage>
</organism>
<dbReference type="AlphaFoldDB" id="A0A317EM91"/>
<dbReference type="Pfam" id="PF07291">
    <property type="entry name" value="MauE"/>
    <property type="match status" value="1"/>
</dbReference>
<reference evidence="7 8" key="1">
    <citation type="submission" date="2018-05" db="EMBL/GenBank/DDBJ databases">
        <title>Pedobacter paludis sp. nov., isolated from wetland soil.</title>
        <authorList>
            <person name="Zhang Y."/>
            <person name="Wang G."/>
        </authorList>
    </citation>
    <scope>NUCLEOTIDE SEQUENCE [LARGE SCALE GENOMIC DNA]</scope>
    <source>
        <strain evidence="7 8">KCTC22721</strain>
    </source>
</reference>
<evidence type="ECO:0000256" key="2">
    <source>
        <dbReference type="ARBA" id="ARBA00022692"/>
    </source>
</evidence>
<comment type="subcellular location">
    <subcellularLocation>
        <location evidence="1">Membrane</location>
        <topology evidence="1">Multi-pass membrane protein</topology>
    </subcellularLocation>
</comment>
<sequence length="141" mass="16160">MKTNVFTYLFASLLILLFVLTGVEKVVKFQEFKAQMSLQVFDKSILPVVTYFIPIAEIVCAGMLLFAKSRFAGFYLSALLMLAFMVYAALIVLHLFENHPCPCGGPIKHMNWRFHLVFNSIFLLFAVLGIIFTIKERRLEN</sequence>
<evidence type="ECO:0000259" key="6">
    <source>
        <dbReference type="Pfam" id="PF07291"/>
    </source>
</evidence>
<keyword evidence="2 5" id="KW-0812">Transmembrane</keyword>
<feature type="transmembrane region" description="Helical" evidence="5">
    <location>
        <begin position="49"/>
        <end position="67"/>
    </location>
</feature>
<feature type="transmembrane region" description="Helical" evidence="5">
    <location>
        <begin position="116"/>
        <end position="134"/>
    </location>
</feature>
<dbReference type="InterPro" id="IPR009908">
    <property type="entry name" value="Methylamine_util_MauE"/>
</dbReference>
<keyword evidence="4 5" id="KW-0472">Membrane</keyword>
<dbReference type="RefSeq" id="WP_109926723.1">
    <property type="nucleotide sequence ID" value="NZ_QGNZ01000004.1"/>
</dbReference>
<evidence type="ECO:0000313" key="8">
    <source>
        <dbReference type="Proteomes" id="UP000245379"/>
    </source>
</evidence>
<dbReference type="GO" id="GO:0030416">
    <property type="term" value="P:methylamine metabolic process"/>
    <property type="evidence" value="ECO:0007669"/>
    <property type="project" value="InterPro"/>
</dbReference>
<protein>
    <recommendedName>
        <fullName evidence="6">Methylamine utilisation protein MauE domain-containing protein</fullName>
    </recommendedName>
</protein>
<comment type="caution">
    <text evidence="7">The sequence shown here is derived from an EMBL/GenBank/DDBJ whole genome shotgun (WGS) entry which is preliminary data.</text>
</comment>
<evidence type="ECO:0000256" key="5">
    <source>
        <dbReference type="SAM" id="Phobius"/>
    </source>
</evidence>
<keyword evidence="3 5" id="KW-1133">Transmembrane helix</keyword>
<evidence type="ECO:0000256" key="4">
    <source>
        <dbReference type="ARBA" id="ARBA00023136"/>
    </source>
</evidence>
<dbReference type="Proteomes" id="UP000245379">
    <property type="component" value="Unassembled WGS sequence"/>
</dbReference>
<evidence type="ECO:0000256" key="1">
    <source>
        <dbReference type="ARBA" id="ARBA00004141"/>
    </source>
</evidence>
<feature type="transmembrane region" description="Helical" evidence="5">
    <location>
        <begin position="74"/>
        <end position="96"/>
    </location>
</feature>
<evidence type="ECO:0000313" key="7">
    <source>
        <dbReference type="EMBL" id="PWS26158.1"/>
    </source>
</evidence>
<accession>A0A317EM91</accession>
<evidence type="ECO:0000256" key="3">
    <source>
        <dbReference type="ARBA" id="ARBA00022989"/>
    </source>
</evidence>
<dbReference type="EMBL" id="QGNZ01000004">
    <property type="protein sequence ID" value="PWS26158.1"/>
    <property type="molecule type" value="Genomic_DNA"/>
</dbReference>
<feature type="domain" description="Methylamine utilisation protein MauE" evidence="6">
    <location>
        <begin position="5"/>
        <end position="131"/>
    </location>
</feature>
<dbReference type="OrthoDB" id="673785at2"/>
<keyword evidence="8" id="KW-1185">Reference proteome</keyword>